<evidence type="ECO:0000259" key="9">
    <source>
        <dbReference type="Pfam" id="PF12161"/>
    </source>
</evidence>
<protein>
    <recommendedName>
        <fullName evidence="2">site-specific DNA-methyltransferase (adenine-specific)</fullName>
        <ecNumber evidence="2">2.1.1.72</ecNumber>
    </recommendedName>
</protein>
<dbReference type="Proteomes" id="UP000681315">
    <property type="component" value="Unassembled WGS sequence"/>
</dbReference>
<evidence type="ECO:0000256" key="3">
    <source>
        <dbReference type="ARBA" id="ARBA00022603"/>
    </source>
</evidence>
<evidence type="ECO:0000256" key="5">
    <source>
        <dbReference type="ARBA" id="ARBA00022691"/>
    </source>
</evidence>
<dbReference type="InterPro" id="IPR002052">
    <property type="entry name" value="DNA_methylase_N6_adenine_CS"/>
</dbReference>
<dbReference type="PANTHER" id="PTHR42933">
    <property type="entry name" value="SLR6095 PROTEIN"/>
    <property type="match status" value="1"/>
</dbReference>
<evidence type="ECO:0000256" key="6">
    <source>
        <dbReference type="ARBA" id="ARBA00022747"/>
    </source>
</evidence>
<dbReference type="PRINTS" id="PR00507">
    <property type="entry name" value="N12N6MTFRASE"/>
</dbReference>
<dbReference type="EMBL" id="JAGEVG010000001">
    <property type="protein sequence ID" value="MBO3096820.1"/>
    <property type="molecule type" value="Genomic_DNA"/>
</dbReference>
<reference evidence="10 11" key="1">
    <citation type="submission" date="2021-03" db="EMBL/GenBank/DDBJ databases">
        <title>Gelidibacter sp. nov., isolated from costal sediment.</title>
        <authorList>
            <person name="Lun K.-Y."/>
        </authorList>
    </citation>
    <scope>NUCLEOTIDE SEQUENCE [LARGE SCALE GENOMIC DNA]</scope>
    <source>
        <strain evidence="10 11">DF109</strain>
    </source>
</reference>
<dbReference type="EC" id="2.1.1.72" evidence="2"/>
<dbReference type="InterPro" id="IPR051537">
    <property type="entry name" value="DNA_Adenine_Mtase"/>
</dbReference>
<keyword evidence="3 10" id="KW-0489">Methyltransferase</keyword>
<dbReference type="Pfam" id="PF02384">
    <property type="entry name" value="N6_Mtase"/>
    <property type="match status" value="1"/>
</dbReference>
<evidence type="ECO:0000313" key="11">
    <source>
        <dbReference type="Proteomes" id="UP000681315"/>
    </source>
</evidence>
<dbReference type="GO" id="GO:0032259">
    <property type="term" value="P:methylation"/>
    <property type="evidence" value="ECO:0007669"/>
    <property type="project" value="UniProtKB-KW"/>
</dbReference>
<evidence type="ECO:0000313" key="10">
    <source>
        <dbReference type="EMBL" id="MBO3096820.1"/>
    </source>
</evidence>
<keyword evidence="6" id="KW-0680">Restriction system</keyword>
<keyword evidence="5" id="KW-0949">S-adenosyl-L-methionine</keyword>
<dbReference type="SUPFAM" id="SSF53335">
    <property type="entry name" value="S-adenosyl-L-methionine-dependent methyltransferases"/>
    <property type="match status" value="1"/>
</dbReference>
<comment type="catalytic activity">
    <reaction evidence="7">
        <text>a 2'-deoxyadenosine in DNA + S-adenosyl-L-methionine = an N(6)-methyl-2'-deoxyadenosine in DNA + S-adenosyl-L-homocysteine + H(+)</text>
        <dbReference type="Rhea" id="RHEA:15197"/>
        <dbReference type="Rhea" id="RHEA-COMP:12418"/>
        <dbReference type="Rhea" id="RHEA-COMP:12419"/>
        <dbReference type="ChEBI" id="CHEBI:15378"/>
        <dbReference type="ChEBI" id="CHEBI:57856"/>
        <dbReference type="ChEBI" id="CHEBI:59789"/>
        <dbReference type="ChEBI" id="CHEBI:90615"/>
        <dbReference type="ChEBI" id="CHEBI:90616"/>
        <dbReference type="EC" id="2.1.1.72"/>
    </reaction>
</comment>
<evidence type="ECO:0000256" key="7">
    <source>
        <dbReference type="ARBA" id="ARBA00047942"/>
    </source>
</evidence>
<organism evidence="10 11">
    <name type="scientific">Gelidibacter pelagius</name>
    <dbReference type="NCBI Taxonomy" id="2819985"/>
    <lineage>
        <taxon>Bacteria</taxon>
        <taxon>Pseudomonadati</taxon>
        <taxon>Bacteroidota</taxon>
        <taxon>Flavobacteriia</taxon>
        <taxon>Flavobacteriales</taxon>
        <taxon>Flavobacteriaceae</taxon>
        <taxon>Gelidibacter</taxon>
    </lineage>
</organism>
<sequence>MTKKRDIDVSKEAGLIWQVANDVLRDIFQRTEYPDIIYPMVLIRRLECVLQSEIKEIEKKFDDGISRMTENAAAQFINDQLFSRVGFTNNSGFTLQGLKDEGEKSIKNNFISYLNGFQSKKAKKEDKDKIQDVIKFSGIRKHVDKLNTNHILYSVIEEFTNIPLEPETVSNIKMGYIFEELVRRFSEANNSEAGEHYTPREVIDLMTHLLDIDQRKLKDGELITIYDPACGTGGMLTALKEFIEVNVNEKANVRLYGQEVNDKTWSICEADLMIKGEDAKVVNGDTLFEDGFPNEKFDYMISNPPYGKSWSKIKKKVMANSNGRFEIAQPRTSDGQLLFTLHMISKMKDPKKGGSAIAIVHNGSPLFSGDAGGGESTIRQHIIENDMLETIVALPTNLFYNTGIATYIWIIRNNKTAERKGKIQLINAIDFWTPMKKSLGDKRRFIADPDVEKIVQIHKDFQKEEYSKIFDLDDFAYRKVTIELEELDEEGNQLFEKKEVTVAQNALAQILKATPAQIKVLKDKKNTKQEIFSFELKIDSDFAIKNRTKDKEIEVIKAVDGNKLKLTAFINVPVIVRDTEIIPWKEDMTRWLNKEVEKKWTYMDEKKGYEIPFTREFYVYHPLRQLETVLDEFKNLERGNKEEGVIGNVELLNGLGLKL</sequence>
<evidence type="ECO:0000259" key="8">
    <source>
        <dbReference type="Pfam" id="PF02384"/>
    </source>
</evidence>
<evidence type="ECO:0000256" key="1">
    <source>
        <dbReference type="ARBA" id="ARBA00006594"/>
    </source>
</evidence>
<feature type="domain" description="DNA methylase adenine-specific" evidence="8">
    <location>
        <begin position="174"/>
        <end position="477"/>
    </location>
</feature>
<evidence type="ECO:0000256" key="2">
    <source>
        <dbReference type="ARBA" id="ARBA00011900"/>
    </source>
</evidence>
<dbReference type="PROSITE" id="PS00092">
    <property type="entry name" value="N6_MTASE"/>
    <property type="match status" value="1"/>
</dbReference>
<evidence type="ECO:0000256" key="4">
    <source>
        <dbReference type="ARBA" id="ARBA00022679"/>
    </source>
</evidence>
<comment type="similarity">
    <text evidence="1">Belongs to the N(4)/N(6)-methyltransferase family.</text>
</comment>
<feature type="domain" description="N6 adenine-specific DNA methyltransferase N-terminal" evidence="9">
    <location>
        <begin position="16"/>
        <end position="159"/>
    </location>
</feature>
<comment type="caution">
    <text evidence="10">The sequence shown here is derived from an EMBL/GenBank/DDBJ whole genome shotgun (WGS) entry which is preliminary data.</text>
</comment>
<keyword evidence="11" id="KW-1185">Reference proteome</keyword>
<dbReference type="CDD" id="cd02440">
    <property type="entry name" value="AdoMet_MTases"/>
    <property type="match status" value="1"/>
</dbReference>
<gene>
    <name evidence="10" type="ORF">J4051_00960</name>
</gene>
<dbReference type="PANTHER" id="PTHR42933:SF3">
    <property type="entry name" value="TYPE I RESTRICTION ENZYME MJAVIII METHYLASE SUBUNIT"/>
    <property type="match status" value="1"/>
</dbReference>
<accession>A0ABS3SM83</accession>
<dbReference type="GO" id="GO:0008168">
    <property type="term" value="F:methyltransferase activity"/>
    <property type="evidence" value="ECO:0007669"/>
    <property type="project" value="UniProtKB-KW"/>
</dbReference>
<name>A0ABS3SM83_9FLAO</name>
<dbReference type="Gene3D" id="3.40.50.150">
    <property type="entry name" value="Vaccinia Virus protein VP39"/>
    <property type="match status" value="1"/>
</dbReference>
<dbReference type="Pfam" id="PF12161">
    <property type="entry name" value="HsdM_N"/>
    <property type="match status" value="1"/>
</dbReference>
<dbReference type="InterPro" id="IPR022749">
    <property type="entry name" value="D12N6_MeTrfase_N"/>
</dbReference>
<dbReference type="RefSeq" id="WP_208231736.1">
    <property type="nucleotide sequence ID" value="NZ_JAGEVG010000001.1"/>
</dbReference>
<dbReference type="InterPro" id="IPR003356">
    <property type="entry name" value="DNA_methylase_A-5"/>
</dbReference>
<proteinExistence type="inferred from homology"/>
<keyword evidence="4" id="KW-0808">Transferase</keyword>
<dbReference type="InterPro" id="IPR029063">
    <property type="entry name" value="SAM-dependent_MTases_sf"/>
</dbReference>